<evidence type="ECO:0000313" key="3">
    <source>
        <dbReference type="Proteomes" id="UP000030060"/>
    </source>
</evidence>
<gene>
    <name evidence="2" type="ORF">K814_0117710</name>
</gene>
<organism evidence="2 3">
    <name type="scientific">Pseudomonas fluorescens LMG 5329</name>
    <dbReference type="NCBI Taxonomy" id="1324332"/>
    <lineage>
        <taxon>Bacteria</taxon>
        <taxon>Pseudomonadati</taxon>
        <taxon>Pseudomonadota</taxon>
        <taxon>Gammaproteobacteria</taxon>
        <taxon>Pseudomonadales</taxon>
        <taxon>Pseudomonadaceae</taxon>
        <taxon>Pseudomonas</taxon>
    </lineage>
</organism>
<protein>
    <submittedName>
        <fullName evidence="2">GNAT family acetyltransferase</fullName>
    </submittedName>
</protein>
<reference evidence="2 3" key="1">
    <citation type="journal article" date="2013" name="Genome Announc.">
        <title>Draft Genome Sequence of Pseudomonas fluorescens LMG 5329, a White Line-Inducing Principle-Producing Bioindicator for the Mushroom Pathogen Pseudomonas tolaasii.</title>
        <authorList>
            <person name="Ghequire M.G."/>
            <person name="Rokni-Zadeh H."/>
            <person name="Zarrineh P."/>
            <person name="De Mot R."/>
        </authorList>
    </citation>
    <scope>NUCLEOTIDE SEQUENCE [LARGE SCALE GENOMIC DNA]</scope>
    <source>
        <strain evidence="2 3">LMG 5329</strain>
    </source>
</reference>
<sequence length="189" mass="21513">MEPILELESARLVLRQWRDSDLAEFARMCADPQVMRYFPAKLSHLESAALIGRIRGHFAEYGFGLWALQRKDTGEFIGLTGLLNVSFEADFTPAVEIGWRLAREHWGLGYASEAAWTALRCGFDRLKLDEIVAFTTEANLPSQKVMQAIGMHYDPQADFEHPKVAADDPLRPHVLYRITRAQWLDTLHG</sequence>
<dbReference type="PANTHER" id="PTHR43792">
    <property type="entry name" value="GNAT FAMILY, PUTATIVE (AFU_ORTHOLOGUE AFUA_3G00765)-RELATED-RELATED"/>
    <property type="match status" value="1"/>
</dbReference>
<dbReference type="GO" id="GO:0016747">
    <property type="term" value="F:acyltransferase activity, transferring groups other than amino-acyl groups"/>
    <property type="evidence" value="ECO:0007669"/>
    <property type="project" value="InterPro"/>
</dbReference>
<dbReference type="Proteomes" id="UP000030060">
    <property type="component" value="Unassembled WGS sequence"/>
</dbReference>
<dbReference type="InterPro" id="IPR016181">
    <property type="entry name" value="Acyl_CoA_acyltransferase"/>
</dbReference>
<keyword evidence="2" id="KW-0808">Transferase</keyword>
<dbReference type="Pfam" id="PF13302">
    <property type="entry name" value="Acetyltransf_3"/>
    <property type="match status" value="1"/>
</dbReference>
<comment type="caution">
    <text evidence="2">The sequence shown here is derived from an EMBL/GenBank/DDBJ whole genome shotgun (WGS) entry which is preliminary data.</text>
</comment>
<dbReference type="InterPro" id="IPR051531">
    <property type="entry name" value="N-acetyltransferase"/>
</dbReference>
<dbReference type="InterPro" id="IPR000182">
    <property type="entry name" value="GNAT_dom"/>
</dbReference>
<evidence type="ECO:0000259" key="1">
    <source>
        <dbReference type="PROSITE" id="PS51186"/>
    </source>
</evidence>
<evidence type="ECO:0000313" key="2">
    <source>
        <dbReference type="EMBL" id="KGE66622.1"/>
    </source>
</evidence>
<dbReference type="RefSeq" id="WP_033897913.1">
    <property type="nucleotide sequence ID" value="NZ_ASGY01000127.1"/>
</dbReference>
<dbReference type="EMBL" id="ASGY01000127">
    <property type="protein sequence ID" value="KGE66622.1"/>
    <property type="molecule type" value="Genomic_DNA"/>
</dbReference>
<dbReference type="AlphaFoldDB" id="A0A0A1Z1L4"/>
<dbReference type="PANTHER" id="PTHR43792:SF1">
    <property type="entry name" value="N-ACETYLTRANSFERASE DOMAIN-CONTAINING PROTEIN"/>
    <property type="match status" value="1"/>
</dbReference>
<feature type="domain" description="N-acetyltransferase" evidence="1">
    <location>
        <begin position="12"/>
        <end position="181"/>
    </location>
</feature>
<dbReference type="OrthoDB" id="9801656at2"/>
<dbReference type="PROSITE" id="PS51186">
    <property type="entry name" value="GNAT"/>
    <property type="match status" value="1"/>
</dbReference>
<dbReference type="Gene3D" id="3.40.630.30">
    <property type="match status" value="1"/>
</dbReference>
<name>A0A0A1Z1L4_PSEFL</name>
<accession>A0A0A1Z1L4</accession>
<dbReference type="SUPFAM" id="SSF55729">
    <property type="entry name" value="Acyl-CoA N-acyltransferases (Nat)"/>
    <property type="match status" value="1"/>
</dbReference>
<proteinExistence type="predicted"/>